<dbReference type="GO" id="GO:0019221">
    <property type="term" value="P:cytokine-mediated signaling pathway"/>
    <property type="evidence" value="ECO:0007669"/>
    <property type="project" value="TreeGrafter"/>
</dbReference>
<proteinExistence type="predicted"/>
<name>A0A7N5KMR9_AILME</name>
<keyword evidence="4 12" id="KW-0732">Signal</keyword>
<evidence type="ECO:0000256" key="2">
    <source>
        <dbReference type="ARBA" id="ARBA00022475"/>
    </source>
</evidence>
<feature type="signal peptide" evidence="12">
    <location>
        <begin position="1"/>
        <end position="19"/>
    </location>
</feature>
<dbReference type="Ensembl" id="ENSAMET00000039724.1">
    <property type="protein sequence ID" value="ENSAMEP00000040431.1"/>
    <property type="gene ID" value="ENSAMEG00000026393.1"/>
</dbReference>
<dbReference type="FunFam" id="2.60.40.10:FF:000049">
    <property type="entry name" value="Leukocyte immunoglobulin-like receptor subfamily B member 1"/>
    <property type="match status" value="2"/>
</dbReference>
<dbReference type="Proteomes" id="UP000008912">
    <property type="component" value="Unassembled WGS sequence"/>
</dbReference>
<dbReference type="GO" id="GO:0032396">
    <property type="term" value="F:inhibitory MHC class I receptor activity"/>
    <property type="evidence" value="ECO:0007669"/>
    <property type="project" value="TreeGrafter"/>
</dbReference>
<comment type="subcellular location">
    <subcellularLocation>
        <location evidence="1">Cell membrane</location>
        <topology evidence="1">Single-pass membrane protein</topology>
    </subcellularLocation>
</comment>
<organism evidence="13 14">
    <name type="scientific">Ailuropoda melanoleuca</name>
    <name type="common">Giant panda</name>
    <dbReference type="NCBI Taxonomy" id="9646"/>
    <lineage>
        <taxon>Eukaryota</taxon>
        <taxon>Metazoa</taxon>
        <taxon>Chordata</taxon>
        <taxon>Craniata</taxon>
        <taxon>Vertebrata</taxon>
        <taxon>Euteleostomi</taxon>
        <taxon>Mammalia</taxon>
        <taxon>Eutheria</taxon>
        <taxon>Laurasiatheria</taxon>
        <taxon>Carnivora</taxon>
        <taxon>Caniformia</taxon>
        <taxon>Ursidae</taxon>
        <taxon>Ailuropoda</taxon>
    </lineage>
</organism>
<protein>
    <recommendedName>
        <fullName evidence="15">Ig-like domain-containing protein</fullName>
    </recommendedName>
</protein>
<reference evidence="13 14" key="1">
    <citation type="journal article" date="2010" name="Nature">
        <title>The sequence and de novo assembly of the giant panda genome.</title>
        <authorList>
            <person name="Li R."/>
            <person name="Fan W."/>
            <person name="Tian G."/>
            <person name="Zhu H."/>
            <person name="He L."/>
            <person name="Cai J."/>
            <person name="Huang Q."/>
            <person name="Cai Q."/>
            <person name="Li B."/>
            <person name="Bai Y."/>
            <person name="Zhang Z."/>
            <person name="Zhang Y."/>
            <person name="Wang W."/>
            <person name="Li J."/>
            <person name="Wei F."/>
            <person name="Li H."/>
            <person name="Jian M."/>
            <person name="Li J."/>
            <person name="Zhang Z."/>
            <person name="Nielsen R."/>
            <person name="Li D."/>
            <person name="Gu W."/>
            <person name="Yang Z."/>
            <person name="Xuan Z."/>
            <person name="Ryder O.A."/>
            <person name="Leung F.C."/>
            <person name="Zhou Y."/>
            <person name="Cao J."/>
            <person name="Sun X."/>
            <person name="Fu Y."/>
            <person name="Fang X."/>
            <person name="Guo X."/>
            <person name="Wang B."/>
            <person name="Hou R."/>
            <person name="Shen F."/>
            <person name="Mu B."/>
            <person name="Ni P."/>
            <person name="Lin R."/>
            <person name="Qian W."/>
            <person name="Wang G."/>
            <person name="Yu C."/>
            <person name="Nie W."/>
            <person name="Wang J."/>
            <person name="Wu Z."/>
            <person name="Liang H."/>
            <person name="Min J."/>
            <person name="Wu Q."/>
            <person name="Cheng S."/>
            <person name="Ruan J."/>
            <person name="Wang M."/>
            <person name="Shi Z."/>
            <person name="Wen M."/>
            <person name="Liu B."/>
            <person name="Ren X."/>
            <person name="Zheng H."/>
            <person name="Dong D."/>
            <person name="Cook K."/>
            <person name="Shan G."/>
            <person name="Zhang H."/>
            <person name="Kosiol C."/>
            <person name="Xie X."/>
            <person name="Lu Z."/>
            <person name="Zheng H."/>
            <person name="Li Y."/>
            <person name="Steiner C.C."/>
            <person name="Lam T.T."/>
            <person name="Lin S."/>
            <person name="Zhang Q."/>
            <person name="Li G."/>
            <person name="Tian J."/>
            <person name="Gong T."/>
            <person name="Liu H."/>
            <person name="Zhang D."/>
            <person name="Fang L."/>
            <person name="Ye C."/>
            <person name="Zhang J."/>
            <person name="Hu W."/>
            <person name="Xu A."/>
            <person name="Ren Y."/>
            <person name="Zhang G."/>
            <person name="Bruford M.W."/>
            <person name="Li Q."/>
            <person name="Ma L."/>
            <person name="Guo Y."/>
            <person name="An N."/>
            <person name="Hu Y."/>
            <person name="Zheng Y."/>
            <person name="Shi Y."/>
            <person name="Li Z."/>
            <person name="Liu Q."/>
            <person name="Chen Y."/>
            <person name="Zhao J."/>
            <person name="Qu N."/>
            <person name="Zhao S."/>
            <person name="Tian F."/>
            <person name="Wang X."/>
            <person name="Wang H."/>
            <person name="Xu L."/>
            <person name="Liu X."/>
            <person name="Vinar T."/>
            <person name="Wang Y."/>
            <person name="Lam T.W."/>
            <person name="Yiu S.M."/>
            <person name="Liu S."/>
            <person name="Zhang H."/>
            <person name="Li D."/>
            <person name="Huang Y."/>
            <person name="Wang X."/>
            <person name="Yang G."/>
            <person name="Jiang Z."/>
            <person name="Wang J."/>
            <person name="Qin N."/>
            <person name="Li L."/>
            <person name="Li J."/>
            <person name="Bolund L."/>
            <person name="Kristiansen K."/>
            <person name="Wong G.K."/>
            <person name="Olson M."/>
            <person name="Zhang X."/>
            <person name="Li S."/>
            <person name="Yang H."/>
            <person name="Wang J."/>
            <person name="Wang J."/>
        </authorList>
    </citation>
    <scope>NUCLEOTIDE SEQUENCE [LARGE SCALE GENOMIC DNA]</scope>
</reference>
<evidence type="ECO:0008006" key="15">
    <source>
        <dbReference type="Google" id="ProtNLM"/>
    </source>
</evidence>
<keyword evidence="5" id="KW-0677">Repeat</keyword>
<reference evidence="13" key="2">
    <citation type="submission" date="2025-08" db="UniProtKB">
        <authorList>
            <consortium name="Ensembl"/>
        </authorList>
    </citation>
    <scope>IDENTIFICATION</scope>
</reference>
<evidence type="ECO:0000256" key="4">
    <source>
        <dbReference type="ARBA" id="ARBA00022729"/>
    </source>
</evidence>
<dbReference type="PANTHER" id="PTHR11738">
    <property type="entry name" value="MHC CLASS I NK CELL RECEPTOR"/>
    <property type="match status" value="1"/>
</dbReference>
<keyword evidence="6" id="KW-1133">Transmembrane helix</keyword>
<keyword evidence="3" id="KW-0812">Transmembrane</keyword>
<dbReference type="GO" id="GO:0005886">
    <property type="term" value="C:plasma membrane"/>
    <property type="evidence" value="ECO:0007669"/>
    <property type="project" value="UniProtKB-SubCell"/>
</dbReference>
<evidence type="ECO:0000256" key="6">
    <source>
        <dbReference type="ARBA" id="ARBA00022989"/>
    </source>
</evidence>
<keyword evidence="14" id="KW-1185">Reference proteome</keyword>
<evidence type="ECO:0000256" key="11">
    <source>
        <dbReference type="SAM" id="MobiDB-lite"/>
    </source>
</evidence>
<dbReference type="AlphaFoldDB" id="A0A7N5KMR9"/>
<evidence type="ECO:0000313" key="14">
    <source>
        <dbReference type="Proteomes" id="UP000008912"/>
    </source>
</evidence>
<keyword evidence="2" id="KW-1003">Cell membrane</keyword>
<dbReference type="PANTHER" id="PTHR11738:SF179">
    <property type="entry name" value="LEUKOCYTE IMMUNOGLOBULIN-LIKE RECEPTOR SUBFAMILY A MEMBER 5"/>
    <property type="match status" value="1"/>
</dbReference>
<sequence>MTPTLMALLCLGWGRSCDPASVSFQGSSPNPPSGAEPSSAIPWWTSVTIWCQGSLEAQEYHLLKEGKLEDKAKFTIRYMRVIHTGRYRCDYLSPTNWSEPSDPLELVVTGFHGKPQLSALPSPVVASEGTVTLQCASWLGFDRFVLMKEGERQPSSTLVSQQAPSVGSQALFPVGPVTPSLRWTVQQRCQGYHKAPGAPRLAEEGRDGPGRVGCRGKSSQAEARSTAAPWPHLPVLGICRTRWGPLKGGVSVLPEMVIWGGSLSIGALVSPFVIGENPGSNLKAMSVLTLRGCCIRLAEWEGGR</sequence>
<evidence type="ECO:0000256" key="5">
    <source>
        <dbReference type="ARBA" id="ARBA00022737"/>
    </source>
</evidence>
<evidence type="ECO:0000256" key="10">
    <source>
        <dbReference type="ARBA" id="ARBA00023319"/>
    </source>
</evidence>
<keyword evidence="8" id="KW-1015">Disulfide bond</keyword>
<dbReference type="GO" id="GO:0002764">
    <property type="term" value="P:immune response-regulating signaling pathway"/>
    <property type="evidence" value="ECO:0007669"/>
    <property type="project" value="TreeGrafter"/>
</dbReference>
<evidence type="ECO:0000256" key="1">
    <source>
        <dbReference type="ARBA" id="ARBA00004162"/>
    </source>
</evidence>
<feature type="chain" id="PRO_5030657347" description="Ig-like domain-containing protein" evidence="12">
    <location>
        <begin position="20"/>
        <end position="304"/>
    </location>
</feature>
<dbReference type="InParanoid" id="A0A7N5KMR9"/>
<dbReference type="InterPro" id="IPR013783">
    <property type="entry name" value="Ig-like_fold"/>
</dbReference>
<keyword evidence="10" id="KW-0393">Immunoglobulin domain</keyword>
<feature type="region of interest" description="Disordered" evidence="11">
    <location>
        <begin position="194"/>
        <end position="223"/>
    </location>
</feature>
<evidence type="ECO:0000256" key="3">
    <source>
        <dbReference type="ARBA" id="ARBA00022692"/>
    </source>
</evidence>
<accession>A0A7N5KMR9</accession>
<evidence type="ECO:0000256" key="9">
    <source>
        <dbReference type="ARBA" id="ARBA00023180"/>
    </source>
</evidence>
<dbReference type="SUPFAM" id="SSF48726">
    <property type="entry name" value="Immunoglobulin"/>
    <property type="match status" value="2"/>
</dbReference>
<evidence type="ECO:0000256" key="8">
    <source>
        <dbReference type="ARBA" id="ARBA00023157"/>
    </source>
</evidence>
<dbReference type="Gene3D" id="2.60.40.10">
    <property type="entry name" value="Immunoglobulins"/>
    <property type="match status" value="2"/>
</dbReference>
<reference evidence="13" key="3">
    <citation type="submission" date="2025-09" db="UniProtKB">
        <authorList>
            <consortium name="Ensembl"/>
        </authorList>
    </citation>
    <scope>IDENTIFICATION</scope>
</reference>
<dbReference type="GeneTree" id="ENSGT01100000263478"/>
<keyword evidence="7" id="KW-0472">Membrane</keyword>
<evidence type="ECO:0000313" key="13">
    <source>
        <dbReference type="Ensembl" id="ENSAMEP00000040431.1"/>
    </source>
</evidence>
<dbReference type="InterPro" id="IPR036179">
    <property type="entry name" value="Ig-like_dom_sf"/>
</dbReference>
<keyword evidence="9" id="KW-0325">Glycoprotein</keyword>
<dbReference type="InterPro" id="IPR050412">
    <property type="entry name" value="Ig-like_Receptors_ImmuneReg"/>
</dbReference>
<evidence type="ECO:0000256" key="12">
    <source>
        <dbReference type="SAM" id="SignalP"/>
    </source>
</evidence>
<evidence type="ECO:0000256" key="7">
    <source>
        <dbReference type="ARBA" id="ARBA00023136"/>
    </source>
</evidence>